<dbReference type="SMART" id="SM00487">
    <property type="entry name" value="DEXDc"/>
    <property type="match status" value="1"/>
</dbReference>
<feature type="domain" description="Helicase ATP-binding" evidence="12">
    <location>
        <begin position="396"/>
        <end position="593"/>
    </location>
</feature>
<dbReference type="InParanoid" id="W2S219"/>
<evidence type="ECO:0000256" key="4">
    <source>
        <dbReference type="ARBA" id="ARBA00022763"/>
    </source>
</evidence>
<organism evidence="14 15">
    <name type="scientific">Cyphellophora europaea (strain CBS 101466)</name>
    <name type="common">Phialophora europaea</name>
    <dbReference type="NCBI Taxonomy" id="1220924"/>
    <lineage>
        <taxon>Eukaryota</taxon>
        <taxon>Fungi</taxon>
        <taxon>Dikarya</taxon>
        <taxon>Ascomycota</taxon>
        <taxon>Pezizomycotina</taxon>
        <taxon>Eurotiomycetes</taxon>
        <taxon>Chaetothyriomycetidae</taxon>
        <taxon>Chaetothyriales</taxon>
        <taxon>Cyphellophoraceae</taxon>
        <taxon>Cyphellophora</taxon>
    </lineage>
</organism>
<keyword evidence="8" id="KW-0238">DNA-binding</keyword>
<dbReference type="SUPFAM" id="SSF52540">
    <property type="entry name" value="P-loop containing nucleoside triphosphate hydrolases"/>
    <property type="match status" value="2"/>
</dbReference>
<dbReference type="Pfam" id="PF00271">
    <property type="entry name" value="Helicase_C"/>
    <property type="match status" value="1"/>
</dbReference>
<dbReference type="CDD" id="cd18793">
    <property type="entry name" value="SF2_C_SNF"/>
    <property type="match status" value="1"/>
</dbReference>
<evidence type="ECO:0000256" key="9">
    <source>
        <dbReference type="ARBA" id="ARBA00023204"/>
    </source>
</evidence>
<feature type="compositionally biased region" description="Polar residues" evidence="11">
    <location>
        <begin position="9"/>
        <end position="38"/>
    </location>
</feature>
<dbReference type="VEuPathDB" id="FungiDB:HMPREF1541_01885"/>
<evidence type="ECO:0000256" key="7">
    <source>
        <dbReference type="ARBA" id="ARBA00022840"/>
    </source>
</evidence>
<dbReference type="Pfam" id="PF25875">
    <property type="entry name" value="WHD_Rad26_CSB"/>
    <property type="match status" value="1"/>
</dbReference>
<dbReference type="InterPro" id="IPR014001">
    <property type="entry name" value="Helicase_ATP-bd"/>
</dbReference>
<dbReference type="GO" id="GO:0005634">
    <property type="term" value="C:nucleus"/>
    <property type="evidence" value="ECO:0007669"/>
    <property type="project" value="TreeGrafter"/>
</dbReference>
<keyword evidence="9" id="KW-0234">DNA repair</keyword>
<dbReference type="OrthoDB" id="413460at2759"/>
<evidence type="ECO:0008006" key="16">
    <source>
        <dbReference type="Google" id="ProtNLM"/>
    </source>
</evidence>
<dbReference type="InterPro" id="IPR000330">
    <property type="entry name" value="SNF2_N"/>
</dbReference>
<name>W2S219_CYPE1</name>
<evidence type="ECO:0000256" key="6">
    <source>
        <dbReference type="ARBA" id="ARBA00022806"/>
    </source>
</evidence>
<keyword evidence="10" id="KW-0539">Nucleus</keyword>
<feature type="region of interest" description="Disordered" evidence="11">
    <location>
        <begin position="918"/>
        <end position="937"/>
    </location>
</feature>
<dbReference type="STRING" id="1220924.W2S219"/>
<keyword evidence="7" id="KW-0067">ATP-binding</keyword>
<protein>
    <recommendedName>
        <fullName evidence="16">DNA repair protein Rhp26/Rad26</fullName>
    </recommendedName>
</protein>
<dbReference type="GeneID" id="19969224"/>
<keyword evidence="4" id="KW-0227">DNA damage</keyword>
<comment type="similarity">
    <text evidence="2">Belongs to the SNF2/RAD54 helicase family.</text>
</comment>
<evidence type="ECO:0000259" key="12">
    <source>
        <dbReference type="PROSITE" id="PS51192"/>
    </source>
</evidence>
<feature type="compositionally biased region" description="Basic and acidic residues" evidence="11">
    <location>
        <begin position="40"/>
        <end position="88"/>
    </location>
</feature>
<evidence type="ECO:0000256" key="8">
    <source>
        <dbReference type="ARBA" id="ARBA00023125"/>
    </source>
</evidence>
<dbReference type="GO" id="GO:0008094">
    <property type="term" value="F:ATP-dependent activity, acting on DNA"/>
    <property type="evidence" value="ECO:0007669"/>
    <property type="project" value="TreeGrafter"/>
</dbReference>
<dbReference type="AlphaFoldDB" id="W2S219"/>
<feature type="compositionally biased region" description="Basic residues" evidence="11">
    <location>
        <begin position="290"/>
        <end position="300"/>
    </location>
</feature>
<keyword evidence="3" id="KW-0547">Nucleotide-binding</keyword>
<dbReference type="EMBL" id="KB822718">
    <property type="protein sequence ID" value="ETN42727.1"/>
    <property type="molecule type" value="Genomic_DNA"/>
</dbReference>
<dbReference type="Pfam" id="PF00176">
    <property type="entry name" value="SNF2-rel_dom"/>
    <property type="match status" value="1"/>
</dbReference>
<dbReference type="FunCoup" id="W2S219">
    <property type="interactions" value="647"/>
</dbReference>
<keyword evidence="5" id="KW-0378">Hydrolase</keyword>
<feature type="region of interest" description="Disordered" evidence="11">
    <location>
        <begin position="228"/>
        <end position="302"/>
    </location>
</feature>
<comment type="subcellular location">
    <subcellularLocation>
        <location evidence="1">Nucleus</location>
    </subcellularLocation>
</comment>
<dbReference type="eggNOG" id="KOG0387">
    <property type="taxonomic scope" value="Eukaryota"/>
</dbReference>
<dbReference type="PROSITE" id="PS51192">
    <property type="entry name" value="HELICASE_ATP_BIND_1"/>
    <property type="match status" value="1"/>
</dbReference>
<evidence type="ECO:0000256" key="5">
    <source>
        <dbReference type="ARBA" id="ARBA00022801"/>
    </source>
</evidence>
<dbReference type="Gene3D" id="3.40.50.10810">
    <property type="entry name" value="Tandem AAA-ATPase domain"/>
    <property type="match status" value="1"/>
</dbReference>
<dbReference type="PROSITE" id="PS51194">
    <property type="entry name" value="HELICASE_CTER"/>
    <property type="match status" value="1"/>
</dbReference>
<dbReference type="InterPro" id="IPR050496">
    <property type="entry name" value="SNF2_RAD54_helicase_repair"/>
</dbReference>
<evidence type="ECO:0000256" key="11">
    <source>
        <dbReference type="SAM" id="MobiDB-lite"/>
    </source>
</evidence>
<dbReference type="GO" id="GO:0006283">
    <property type="term" value="P:transcription-coupled nucleotide-excision repair"/>
    <property type="evidence" value="ECO:0007669"/>
    <property type="project" value="TreeGrafter"/>
</dbReference>
<dbReference type="InterPro" id="IPR038718">
    <property type="entry name" value="SNF2-like_sf"/>
</dbReference>
<evidence type="ECO:0000256" key="10">
    <source>
        <dbReference type="ARBA" id="ARBA00023242"/>
    </source>
</evidence>
<feature type="compositionally biased region" description="Acidic residues" evidence="11">
    <location>
        <begin position="259"/>
        <end position="283"/>
    </location>
</feature>
<dbReference type="GO" id="GO:0005524">
    <property type="term" value="F:ATP binding"/>
    <property type="evidence" value="ECO:0007669"/>
    <property type="project" value="InterPro"/>
</dbReference>
<keyword evidence="15" id="KW-1185">Reference proteome</keyword>
<evidence type="ECO:0000256" key="1">
    <source>
        <dbReference type="ARBA" id="ARBA00004123"/>
    </source>
</evidence>
<dbReference type="GO" id="GO:0016787">
    <property type="term" value="F:hydrolase activity"/>
    <property type="evidence" value="ECO:0007669"/>
    <property type="project" value="UniProtKB-KW"/>
</dbReference>
<dbReference type="HOGENOM" id="CLU_000315_7_0_1"/>
<evidence type="ECO:0000313" key="14">
    <source>
        <dbReference type="EMBL" id="ETN42727.1"/>
    </source>
</evidence>
<feature type="domain" description="Helicase C-terminal" evidence="13">
    <location>
        <begin position="731"/>
        <end position="892"/>
    </location>
</feature>
<dbReference type="Proteomes" id="UP000030752">
    <property type="component" value="Unassembled WGS sequence"/>
</dbReference>
<evidence type="ECO:0000313" key="15">
    <source>
        <dbReference type="Proteomes" id="UP000030752"/>
    </source>
</evidence>
<dbReference type="InterPro" id="IPR027417">
    <property type="entry name" value="P-loop_NTPase"/>
</dbReference>
<dbReference type="FunFam" id="3.40.50.10810:FF:000039">
    <property type="entry name" value="DNA repair protein Rhp26/Rad26"/>
    <property type="match status" value="1"/>
</dbReference>
<feature type="region of interest" description="Disordered" evidence="11">
    <location>
        <begin position="1"/>
        <end position="88"/>
    </location>
</feature>
<evidence type="ECO:0000259" key="13">
    <source>
        <dbReference type="PROSITE" id="PS51194"/>
    </source>
</evidence>
<feature type="compositionally biased region" description="Low complexity" evidence="11">
    <location>
        <begin position="1114"/>
        <end position="1126"/>
    </location>
</feature>
<evidence type="ECO:0000256" key="3">
    <source>
        <dbReference type="ARBA" id="ARBA00022741"/>
    </source>
</evidence>
<dbReference type="InterPro" id="IPR001650">
    <property type="entry name" value="Helicase_C-like"/>
</dbReference>
<dbReference type="CDD" id="cd22254">
    <property type="entry name" value="CSB_WHD"/>
    <property type="match status" value="1"/>
</dbReference>
<dbReference type="PANTHER" id="PTHR45629:SF7">
    <property type="entry name" value="DNA EXCISION REPAIR PROTEIN ERCC-6-RELATED"/>
    <property type="match status" value="1"/>
</dbReference>
<dbReference type="CDD" id="cd18000">
    <property type="entry name" value="DEXHc_ERCC6"/>
    <property type="match status" value="1"/>
</dbReference>
<keyword evidence="6" id="KW-0347">Helicase</keyword>
<dbReference type="Gene3D" id="3.40.50.300">
    <property type="entry name" value="P-loop containing nucleotide triphosphate hydrolases"/>
    <property type="match status" value="1"/>
</dbReference>
<dbReference type="PANTHER" id="PTHR45629">
    <property type="entry name" value="SNF2/RAD54 FAMILY MEMBER"/>
    <property type="match status" value="1"/>
</dbReference>
<gene>
    <name evidence="14" type="ORF">HMPREF1541_01885</name>
</gene>
<accession>W2S219</accession>
<dbReference type="RefSeq" id="XP_008714463.1">
    <property type="nucleotide sequence ID" value="XM_008716241.1"/>
</dbReference>
<sequence length="1194" mass="134329">MAGPESASALDNTDVDPNSDSVMSTDASTVINDNTAESAETARLRGLDAQVRDQDDLERSIGREADQLLHEQANQRDQQRLEKTQTQKQKLEASVRRIKEDISRPIGVTQRNRLRVQVDQIQCQIQDLDNDLDEIQERMRDRDRGVAEAQEEASSTGRLPNETQRDFLIRTGKITPFSKFGLSSHGVSSDTLQGALLDAEEEPEDGEVIPGQAPALDMSHRNLRQPGFASSVVDSDDQSFESEQPRKRRKILPRKFEHDDDASFDDADTGTDDLVSIDEDSDDVMPTTSGKKKRTPRKAHVPHDEEIEDLRGLDDGTEAVYKSRLRRWALRRRRARQRRSSTEDIEEEYDDEVVEEECHQPHPKIADTVFEDGYRIPGDIYPSLFDYQKTGVQWLHELYTQQVGGIIGDEMGLGKTIQIISFLAGLHYSKKLDKPVIVVCPATVMKQWVNEFHRWWPPFRVTILHSSGSGMINIRNESSREDQLVEQIWDPNARNKALTPSQKSARKVLRPIMEHGGVLVTTYSGLQSYAPLLIPTDWSYAILDEGHKIRNPNTAITIYSKELRTPNRIILSGTPMQNNLVELWSLFDFVFPMRLGTLVNFRNQFDIPIRQGGYANASNLQVQTAFKCAETLKDAISPYLLQRFKIDVAADLPKKSEQVLFCKLTPKQRKDYTYFLGSQEMDAIMSGKRQVLYGIDILRKICNHPDLQDHKRLSFKPDYNYGDPEKSGKMKIVGSLLELWRETGHKTLLFAQHRIMLDILERYVRSLPGMKYRRMDGNTPIQSRQSMVDEFNTDPGLHVFLLTTKVGGLGVNLTGADRVIIYDPDWNPSTDLQARERAWRLGQKREVTIYRLMTAGTIEEKIYHRQIFKQFLTNKVLKDPKQRQTFHLNDLHDLFSLTNDEAPTETSQLFKNANVEHSNKADASAANLQPAVKPEPENDDVAVKALPGISSVQQFAGEVAEEEEAKQDGGSETTAEKRMMEGLFSRSGIHSAVEHDAIIGGNSATKKVEADPAIVERQARRIAAEAARELRHAAETARNVPIGTPTWTGQFGVSGRPQETTAHRAFGASSRNRGGGVGSASLLAGLQQRQLGASGNATQRVASPSRSATPRESPAPSSGTATPPSGKEFAKMIQSYLKSQGGSSYTQMLIDHFNRFCTNQQSTLEFKETLKQIATLEKGSRGRGRWVLKDEFRN</sequence>
<reference evidence="14 15" key="1">
    <citation type="submission" date="2013-03" db="EMBL/GenBank/DDBJ databases">
        <title>The Genome Sequence of Phialophora europaea CBS 101466.</title>
        <authorList>
            <consortium name="The Broad Institute Genomics Platform"/>
            <person name="Cuomo C."/>
            <person name="de Hoog S."/>
            <person name="Gorbushina A."/>
            <person name="Walker B."/>
            <person name="Young S.K."/>
            <person name="Zeng Q."/>
            <person name="Gargeya S."/>
            <person name="Fitzgerald M."/>
            <person name="Haas B."/>
            <person name="Abouelleil A."/>
            <person name="Allen A.W."/>
            <person name="Alvarado L."/>
            <person name="Arachchi H.M."/>
            <person name="Berlin A.M."/>
            <person name="Chapman S.B."/>
            <person name="Gainer-Dewar J."/>
            <person name="Goldberg J."/>
            <person name="Griggs A."/>
            <person name="Gujja S."/>
            <person name="Hansen M."/>
            <person name="Howarth C."/>
            <person name="Imamovic A."/>
            <person name="Ireland A."/>
            <person name="Larimer J."/>
            <person name="McCowan C."/>
            <person name="Murphy C."/>
            <person name="Pearson M."/>
            <person name="Poon T.W."/>
            <person name="Priest M."/>
            <person name="Roberts A."/>
            <person name="Saif S."/>
            <person name="Shea T."/>
            <person name="Sisk P."/>
            <person name="Sykes S."/>
            <person name="Wortman J."/>
            <person name="Nusbaum C."/>
            <person name="Birren B."/>
        </authorList>
    </citation>
    <scope>NUCLEOTIDE SEQUENCE [LARGE SCALE GENOMIC DNA]</scope>
    <source>
        <strain evidence="14 15">CBS 101466</strain>
    </source>
</reference>
<feature type="compositionally biased region" description="Polar residues" evidence="11">
    <location>
        <begin position="1096"/>
        <end position="1110"/>
    </location>
</feature>
<dbReference type="InterPro" id="IPR049730">
    <property type="entry name" value="SNF2/RAD54-like_C"/>
</dbReference>
<evidence type="ECO:0000256" key="2">
    <source>
        <dbReference type="ARBA" id="ARBA00007025"/>
    </source>
</evidence>
<feature type="region of interest" description="Disordered" evidence="11">
    <location>
        <begin position="1091"/>
        <end position="1126"/>
    </location>
</feature>
<dbReference type="InterPro" id="IPR058951">
    <property type="entry name" value="WHD_Rad26_CSB-like"/>
</dbReference>
<dbReference type="SMART" id="SM00490">
    <property type="entry name" value="HELICc"/>
    <property type="match status" value="1"/>
</dbReference>
<proteinExistence type="inferred from homology"/>